<dbReference type="Gene3D" id="3.30.300.30">
    <property type="match status" value="1"/>
</dbReference>
<dbReference type="InterPro" id="IPR045851">
    <property type="entry name" value="AMP-bd_C_sf"/>
</dbReference>
<dbReference type="Pfam" id="PF00501">
    <property type="entry name" value="AMP-binding"/>
    <property type="match status" value="1"/>
</dbReference>
<dbReference type="EMBL" id="CP136920">
    <property type="protein sequence ID" value="WOO42689.1"/>
    <property type="molecule type" value="Genomic_DNA"/>
</dbReference>
<dbReference type="InterPro" id="IPR025110">
    <property type="entry name" value="AMP-bd_C"/>
</dbReference>
<protein>
    <submittedName>
        <fullName evidence="5">AMP-binding protein</fullName>
    </submittedName>
</protein>
<proteinExistence type="inferred from homology"/>
<sequence>MNPSDHNPLRIHPAYGDKEAIVDGDKRVSFTELAEIVDTVAANFIKLGIGSNDRVAIHLHNCLEIIISYYACFRIGAIAMPVNNRFAPVETEILLKKGRPKLLITEEDLLRPLLDHLGNLSVDHCYTTDCQNFPGARSFDELLKDNTGDIVFPELDDDHLMTLFFTSGTTGDPKGALHARRQHIANVHNQNAQYGYIQGDSALIYISLCHTFALLRGTMPTLYAGSRIVLLKEFEAKAAARLISEEKITLLFGLPATYALLVDEVENQHALQQNQLRLCIASGDAVPVALHERFQTHFGIALTEAYSSTEAMMITSNPAGNGKRTGSIGKAINGVDFIVSDTTGKPVPNDETGEVLVKSETIMSSYFENPEATKRAFRDGWFCTGDLASVDEDGFLWFHGRSKQIIVRGGSNIVPHDVESALFQHPDVLEAGVVGVPDSAYGQRVRAYVVIKSESKIKAKALRDFARDYLAEYKLPEEIIFLTNLPKGASGKVDRKALESMNIQDSIYKR</sequence>
<dbReference type="GO" id="GO:0031956">
    <property type="term" value="F:medium-chain fatty acid-CoA ligase activity"/>
    <property type="evidence" value="ECO:0007669"/>
    <property type="project" value="TreeGrafter"/>
</dbReference>
<feature type="domain" description="AMP-binding enzyme C-terminal" evidence="4">
    <location>
        <begin position="418"/>
        <end position="492"/>
    </location>
</feature>
<dbReference type="PANTHER" id="PTHR43201">
    <property type="entry name" value="ACYL-COA SYNTHETASE"/>
    <property type="match status" value="1"/>
</dbReference>
<reference evidence="5 6" key="1">
    <citation type="submission" date="2023-10" db="EMBL/GenBank/DDBJ databases">
        <title>Rubellicoccus peritrichatus gen. nov., sp. nov., isolated from an algae of coral reef tank.</title>
        <authorList>
            <person name="Luo J."/>
        </authorList>
    </citation>
    <scope>NUCLEOTIDE SEQUENCE [LARGE SCALE GENOMIC DNA]</scope>
    <source>
        <strain evidence="5 6">CR14</strain>
    </source>
</reference>
<organism evidence="5 6">
    <name type="scientific">Rubellicoccus peritrichatus</name>
    <dbReference type="NCBI Taxonomy" id="3080537"/>
    <lineage>
        <taxon>Bacteria</taxon>
        <taxon>Pseudomonadati</taxon>
        <taxon>Verrucomicrobiota</taxon>
        <taxon>Opitutia</taxon>
        <taxon>Puniceicoccales</taxon>
        <taxon>Cerasicoccaceae</taxon>
        <taxon>Rubellicoccus</taxon>
    </lineage>
</organism>
<dbReference type="InterPro" id="IPR042099">
    <property type="entry name" value="ANL_N_sf"/>
</dbReference>
<name>A0AAQ3LAS0_9BACT</name>
<dbReference type="Proteomes" id="UP001304300">
    <property type="component" value="Chromosome"/>
</dbReference>
<keyword evidence="2" id="KW-0436">Ligase</keyword>
<evidence type="ECO:0000313" key="5">
    <source>
        <dbReference type="EMBL" id="WOO42689.1"/>
    </source>
</evidence>
<keyword evidence="6" id="KW-1185">Reference proteome</keyword>
<dbReference type="Gene3D" id="3.40.50.12780">
    <property type="entry name" value="N-terminal domain of ligase-like"/>
    <property type="match status" value="1"/>
</dbReference>
<evidence type="ECO:0000313" key="6">
    <source>
        <dbReference type="Proteomes" id="UP001304300"/>
    </source>
</evidence>
<dbReference type="InterPro" id="IPR020845">
    <property type="entry name" value="AMP-binding_CS"/>
</dbReference>
<dbReference type="PANTHER" id="PTHR43201:SF5">
    <property type="entry name" value="MEDIUM-CHAIN ACYL-COA LIGASE ACSF2, MITOCHONDRIAL"/>
    <property type="match status" value="1"/>
</dbReference>
<dbReference type="Pfam" id="PF13193">
    <property type="entry name" value="AMP-binding_C"/>
    <property type="match status" value="1"/>
</dbReference>
<gene>
    <name evidence="5" type="ORF">RZN69_06260</name>
</gene>
<comment type="similarity">
    <text evidence="1">Belongs to the ATP-dependent AMP-binding enzyme family.</text>
</comment>
<dbReference type="FunFam" id="3.30.300.30:FF:000008">
    <property type="entry name" value="2,3-dihydroxybenzoate-AMP ligase"/>
    <property type="match status" value="1"/>
</dbReference>
<dbReference type="KEGG" id="puo:RZN69_06260"/>
<dbReference type="PROSITE" id="PS00455">
    <property type="entry name" value="AMP_BINDING"/>
    <property type="match status" value="1"/>
</dbReference>
<dbReference type="RefSeq" id="WP_317835214.1">
    <property type="nucleotide sequence ID" value="NZ_CP136920.1"/>
</dbReference>
<feature type="domain" description="AMP-dependent synthetase/ligase" evidence="3">
    <location>
        <begin position="15"/>
        <end position="367"/>
    </location>
</feature>
<evidence type="ECO:0000256" key="2">
    <source>
        <dbReference type="ARBA" id="ARBA00022598"/>
    </source>
</evidence>
<accession>A0AAQ3LAS0</accession>
<dbReference type="GO" id="GO:0006631">
    <property type="term" value="P:fatty acid metabolic process"/>
    <property type="evidence" value="ECO:0007669"/>
    <property type="project" value="TreeGrafter"/>
</dbReference>
<evidence type="ECO:0000256" key="1">
    <source>
        <dbReference type="ARBA" id="ARBA00006432"/>
    </source>
</evidence>
<evidence type="ECO:0000259" key="4">
    <source>
        <dbReference type="Pfam" id="PF13193"/>
    </source>
</evidence>
<dbReference type="SUPFAM" id="SSF56801">
    <property type="entry name" value="Acetyl-CoA synthetase-like"/>
    <property type="match status" value="1"/>
</dbReference>
<evidence type="ECO:0000259" key="3">
    <source>
        <dbReference type="Pfam" id="PF00501"/>
    </source>
</evidence>
<dbReference type="AlphaFoldDB" id="A0AAQ3LAS0"/>
<dbReference type="InterPro" id="IPR000873">
    <property type="entry name" value="AMP-dep_synth/lig_dom"/>
</dbReference>